<reference evidence="1 2" key="1">
    <citation type="submission" date="2020-02" db="EMBL/GenBank/DDBJ databases">
        <title>A chromosome-scale genome assembly of the black bullhead catfish (Ameiurus melas).</title>
        <authorList>
            <person name="Wen M."/>
            <person name="Zham M."/>
            <person name="Cabau C."/>
            <person name="Klopp C."/>
            <person name="Donnadieu C."/>
            <person name="Roques C."/>
            <person name="Bouchez O."/>
            <person name="Lampietro C."/>
            <person name="Jouanno E."/>
            <person name="Herpin A."/>
            <person name="Louis A."/>
            <person name="Berthelot C."/>
            <person name="Parey E."/>
            <person name="Roest-Crollius H."/>
            <person name="Braasch I."/>
            <person name="Postlethwait J."/>
            <person name="Robinson-Rechavi M."/>
            <person name="Echchiki A."/>
            <person name="Begum T."/>
            <person name="Montfort J."/>
            <person name="Schartl M."/>
            <person name="Bobe J."/>
            <person name="Guiguen Y."/>
        </authorList>
    </citation>
    <scope>NUCLEOTIDE SEQUENCE [LARGE SCALE GENOMIC DNA]</scope>
    <source>
        <strain evidence="1">M_S1</strain>
        <tissue evidence="1">Blood</tissue>
    </source>
</reference>
<name>A0A7J6A1U1_AMEME</name>
<keyword evidence="2" id="KW-1185">Reference proteome</keyword>
<protein>
    <submittedName>
        <fullName evidence="1">Uncharacterized protein</fullName>
    </submittedName>
</protein>
<dbReference type="EMBL" id="JAAGNN010000019">
    <property type="protein sequence ID" value="KAF4076844.1"/>
    <property type="molecule type" value="Genomic_DNA"/>
</dbReference>
<proteinExistence type="predicted"/>
<accession>A0A7J6A1U1</accession>
<dbReference type="Proteomes" id="UP000593565">
    <property type="component" value="Unassembled WGS sequence"/>
</dbReference>
<evidence type="ECO:0000313" key="2">
    <source>
        <dbReference type="Proteomes" id="UP000593565"/>
    </source>
</evidence>
<evidence type="ECO:0000313" key="1">
    <source>
        <dbReference type="EMBL" id="KAF4076844.1"/>
    </source>
</evidence>
<gene>
    <name evidence="1" type="ORF">AMELA_G00219860</name>
</gene>
<dbReference type="AlphaFoldDB" id="A0A7J6A1U1"/>
<organism evidence="1 2">
    <name type="scientific">Ameiurus melas</name>
    <name type="common">Black bullhead</name>
    <name type="synonym">Silurus melas</name>
    <dbReference type="NCBI Taxonomy" id="219545"/>
    <lineage>
        <taxon>Eukaryota</taxon>
        <taxon>Metazoa</taxon>
        <taxon>Chordata</taxon>
        <taxon>Craniata</taxon>
        <taxon>Vertebrata</taxon>
        <taxon>Euteleostomi</taxon>
        <taxon>Actinopterygii</taxon>
        <taxon>Neopterygii</taxon>
        <taxon>Teleostei</taxon>
        <taxon>Ostariophysi</taxon>
        <taxon>Siluriformes</taxon>
        <taxon>Ictaluridae</taxon>
        <taxon>Ameiurus</taxon>
    </lineage>
</organism>
<sequence length="115" mass="13172">MYVICLGTSLWLYMETRSSKTPYSAFQLHSSETVNSSHSAAAENQTGLYRNAKVTARPLMTNHFLKIIIKLCKRRYGEIFCTEMFTSGVSSVRALYAIKYGRRFFFPHLTSSIIQ</sequence>
<comment type="caution">
    <text evidence="1">The sequence shown here is derived from an EMBL/GenBank/DDBJ whole genome shotgun (WGS) entry which is preliminary data.</text>
</comment>